<keyword evidence="4 6" id="KW-1133">Transmembrane helix</keyword>
<evidence type="ECO:0000256" key="2">
    <source>
        <dbReference type="ARBA" id="ARBA00022475"/>
    </source>
</evidence>
<protein>
    <submittedName>
        <fullName evidence="8">Sodium:proton antiporter</fullName>
    </submittedName>
</protein>
<comment type="subcellular location">
    <subcellularLocation>
        <location evidence="1">Cell membrane</location>
        <topology evidence="1">Multi-pass membrane protein</topology>
    </subcellularLocation>
</comment>
<reference evidence="8 9" key="1">
    <citation type="submission" date="2014-06" db="EMBL/GenBank/DDBJ databases">
        <title>Draft genome sequence of an extremely salt tolerant bacteria Halomonas salina/CIFRI 1.</title>
        <authorList>
            <person name="Behera B.D."/>
            <person name="Meena D.K."/>
            <person name="Das P."/>
            <person name="Maharana J."/>
            <person name="Paria P."/>
            <person name="Sharma A.P."/>
            <person name="Shamsudheen K.V."/>
            <person name="Rijit J."/>
            <person name="Dixit V."/>
            <person name="Verma A."/>
            <person name="Scaria V."/>
            <person name="Sivasubbu S."/>
        </authorList>
    </citation>
    <scope>NUCLEOTIDE SEQUENCE [LARGE SCALE GENOMIC DNA]</scope>
    <source>
        <strain evidence="8 9">CIFRI 1</strain>
    </source>
</reference>
<feature type="transmembrane region" description="Helical" evidence="6">
    <location>
        <begin position="314"/>
        <end position="332"/>
    </location>
</feature>
<feature type="transmembrane region" description="Helical" evidence="6">
    <location>
        <begin position="482"/>
        <end position="515"/>
    </location>
</feature>
<dbReference type="InterPro" id="IPR018461">
    <property type="entry name" value="Na/H_Antiport_NhaC-like_C"/>
</dbReference>
<keyword evidence="2" id="KW-1003">Cell membrane</keyword>
<feature type="transmembrane region" description="Helical" evidence="6">
    <location>
        <begin position="202"/>
        <end position="226"/>
    </location>
</feature>
<dbReference type="PANTHER" id="PTHR43478">
    <property type="entry name" value="NA+/H+ ANTIPORTER-RELATED"/>
    <property type="match status" value="1"/>
</dbReference>
<comment type="caution">
    <text evidence="8">The sequence shown here is derived from an EMBL/GenBank/DDBJ whole genome shotgun (WGS) entry which is preliminary data.</text>
</comment>
<keyword evidence="5 6" id="KW-0472">Membrane</keyword>
<keyword evidence="3 6" id="KW-0812">Transmembrane</keyword>
<feature type="transmembrane region" description="Helical" evidence="6">
    <location>
        <begin position="344"/>
        <end position="366"/>
    </location>
</feature>
<dbReference type="Proteomes" id="UP000029721">
    <property type="component" value="Unassembled WGS sequence"/>
</dbReference>
<evidence type="ECO:0000256" key="6">
    <source>
        <dbReference type="SAM" id="Phobius"/>
    </source>
</evidence>
<dbReference type="Pfam" id="PF03553">
    <property type="entry name" value="Na_H_antiporter"/>
    <property type="match status" value="1"/>
</dbReference>
<feature type="transmembrane region" description="Helical" evidence="6">
    <location>
        <begin position="78"/>
        <end position="96"/>
    </location>
</feature>
<evidence type="ECO:0000259" key="7">
    <source>
        <dbReference type="Pfam" id="PF03553"/>
    </source>
</evidence>
<evidence type="ECO:0000313" key="9">
    <source>
        <dbReference type="Proteomes" id="UP000029721"/>
    </source>
</evidence>
<feature type="transmembrane region" description="Helical" evidence="6">
    <location>
        <begin position="413"/>
        <end position="439"/>
    </location>
</feature>
<evidence type="ECO:0000313" key="8">
    <source>
        <dbReference type="EMBL" id="KGE76932.1"/>
    </source>
</evidence>
<evidence type="ECO:0000256" key="3">
    <source>
        <dbReference type="ARBA" id="ARBA00022692"/>
    </source>
</evidence>
<keyword evidence="9" id="KW-1185">Reference proteome</keyword>
<evidence type="ECO:0000256" key="5">
    <source>
        <dbReference type="ARBA" id="ARBA00023136"/>
    </source>
</evidence>
<dbReference type="PANTHER" id="PTHR43478:SF1">
    <property type="entry name" value="NA+_H+ ANTIPORTER NHAC-LIKE C-TERMINAL DOMAIN-CONTAINING PROTEIN"/>
    <property type="match status" value="1"/>
</dbReference>
<feature type="transmembrane region" description="Helical" evidence="6">
    <location>
        <begin position="386"/>
        <end position="406"/>
    </location>
</feature>
<dbReference type="EMBL" id="JOKD01000060">
    <property type="protein sequence ID" value="KGE76932.1"/>
    <property type="molecule type" value="Genomic_DNA"/>
</dbReference>
<feature type="domain" description="Na+/H+ antiporter NhaC-like C-terminal" evidence="7">
    <location>
        <begin position="170"/>
        <end position="492"/>
    </location>
</feature>
<organism evidence="8 9">
    <name type="scientific">Halomonas salina</name>
    <dbReference type="NCBI Taxonomy" id="42565"/>
    <lineage>
        <taxon>Bacteria</taxon>
        <taxon>Pseudomonadati</taxon>
        <taxon>Pseudomonadota</taxon>
        <taxon>Gammaproteobacteria</taxon>
        <taxon>Oceanospirillales</taxon>
        <taxon>Halomonadaceae</taxon>
        <taxon>Halomonas</taxon>
    </lineage>
</organism>
<evidence type="ECO:0000256" key="1">
    <source>
        <dbReference type="ARBA" id="ARBA00004651"/>
    </source>
</evidence>
<accession>A0ABR4WQE6</accession>
<feature type="transmembrane region" description="Helical" evidence="6">
    <location>
        <begin position="276"/>
        <end position="294"/>
    </location>
</feature>
<name>A0ABR4WQE6_9GAMM</name>
<feature type="transmembrane region" description="Helical" evidence="6">
    <location>
        <begin position="41"/>
        <end position="66"/>
    </location>
</feature>
<feature type="transmembrane region" description="Helical" evidence="6">
    <location>
        <begin position="12"/>
        <end position="34"/>
    </location>
</feature>
<proteinExistence type="predicted"/>
<sequence length="528" mass="55084">MTAASDTTIPEIPLMSFGAFSLLPPVLAILLALVTRNVIPALFCGVWLGATMLAGGNPAAGLYNSFGDFIIPSVGDEWSVTVLIYCGLFGVLIGVLQRTGGAQAIARAISARVASRRGAQGATLGLGVLIFFEDYFNALTVGSVMRPITDRLRVSREKLAYIVDSTSAPMCLLGPVSTWVVFVMGLIGTQLTTMGLEGSEYLIYLSSIPLNFYAWLALGLIVFLVVTQGDYGPMARAEQRARTTGEVMAEGANPPSGHEVEEMVSVPEHQARKRNMLVPIGVLVGMIPPLFLWTGGYPENDLVTAVGEADGGQSILIATFVAVAVGLVMGMAQKLFDFREAMEIVVDGIKSMTLVYIILTLAWSIGSVTTELGTADYLVTLAEASIAPSLVPVLLFLIGALVAFTTGTSYGTFAILIPIAMPVAMAMDLPLALAIAAVLSGGIFGDHCSPISDTTILSSAGSSCDHIDHVRTQLPYAITAGLAGILAFFVAGLSGSALIGGATGAVAMVATALVLRRCWGLPAERAGA</sequence>
<evidence type="ECO:0000256" key="4">
    <source>
        <dbReference type="ARBA" id="ARBA00022989"/>
    </source>
</evidence>
<gene>
    <name evidence="8" type="ORF">FP66_13575</name>
</gene>